<feature type="domain" description="Guanylate cyclase" evidence="9">
    <location>
        <begin position="422"/>
        <end position="523"/>
    </location>
</feature>
<keyword evidence="3" id="KW-0547">Nucleotide-binding</keyword>
<accession>A0A150GTV9</accession>
<reference evidence="12" key="1">
    <citation type="journal article" date="2016" name="Nat. Commun.">
        <title>The Gonium pectorale genome demonstrates co-option of cell cycle regulation during the evolution of multicellularity.</title>
        <authorList>
            <person name="Hanschen E.R."/>
            <person name="Marriage T.N."/>
            <person name="Ferris P.J."/>
            <person name="Hamaji T."/>
            <person name="Toyoda A."/>
            <person name="Fujiyama A."/>
            <person name="Neme R."/>
            <person name="Noguchi H."/>
            <person name="Minakuchi Y."/>
            <person name="Suzuki M."/>
            <person name="Kawai-Toyooka H."/>
            <person name="Smith D.R."/>
            <person name="Sparks H."/>
            <person name="Anderson J."/>
            <person name="Bakaric R."/>
            <person name="Luria V."/>
            <person name="Karger A."/>
            <person name="Kirschner M.W."/>
            <person name="Durand P.M."/>
            <person name="Michod R.E."/>
            <person name="Nozaki H."/>
            <person name="Olson B.J."/>
        </authorList>
    </citation>
    <scope>NUCLEOTIDE SEQUENCE [LARGE SCALE GENOMIC DNA]</scope>
    <source>
        <strain evidence="12">NIES-2863</strain>
    </source>
</reference>
<feature type="compositionally biased region" description="Acidic residues" evidence="7">
    <location>
        <begin position="56"/>
        <end position="66"/>
    </location>
</feature>
<proteinExistence type="predicted"/>
<feature type="region of interest" description="Disordered" evidence="7">
    <location>
        <begin position="563"/>
        <end position="603"/>
    </location>
</feature>
<feature type="domain" description="CHASE" evidence="10">
    <location>
        <begin position="292"/>
        <end position="400"/>
    </location>
</feature>
<dbReference type="AlphaFoldDB" id="A0A150GTV9"/>
<dbReference type="Proteomes" id="UP000075714">
    <property type="component" value="Unassembled WGS sequence"/>
</dbReference>
<evidence type="ECO:0000259" key="9">
    <source>
        <dbReference type="PROSITE" id="PS50125"/>
    </source>
</evidence>
<dbReference type="InterPro" id="IPR029787">
    <property type="entry name" value="Nucleotide_cyclase"/>
</dbReference>
<evidence type="ECO:0000256" key="8">
    <source>
        <dbReference type="SAM" id="Phobius"/>
    </source>
</evidence>
<comment type="caution">
    <text evidence="11">The sequence shown here is derived from an EMBL/GenBank/DDBJ whole genome shotgun (WGS) entry which is preliminary data.</text>
</comment>
<evidence type="ECO:0000256" key="3">
    <source>
        <dbReference type="ARBA" id="ARBA00022741"/>
    </source>
</evidence>
<keyword evidence="5 8" id="KW-0472">Membrane</keyword>
<organism evidence="11 12">
    <name type="scientific">Gonium pectorale</name>
    <name type="common">Green alga</name>
    <dbReference type="NCBI Taxonomy" id="33097"/>
    <lineage>
        <taxon>Eukaryota</taxon>
        <taxon>Viridiplantae</taxon>
        <taxon>Chlorophyta</taxon>
        <taxon>core chlorophytes</taxon>
        <taxon>Chlorophyceae</taxon>
        <taxon>CS clade</taxon>
        <taxon>Chlamydomonadales</taxon>
        <taxon>Volvocaceae</taxon>
        <taxon>Gonium</taxon>
    </lineage>
</organism>
<dbReference type="GO" id="GO:0004016">
    <property type="term" value="F:adenylate cyclase activity"/>
    <property type="evidence" value="ECO:0007669"/>
    <property type="project" value="TreeGrafter"/>
</dbReference>
<feature type="transmembrane region" description="Helical" evidence="8">
    <location>
        <begin position="243"/>
        <end position="266"/>
    </location>
</feature>
<feature type="region of interest" description="Disordered" evidence="7">
    <location>
        <begin position="171"/>
        <end position="193"/>
    </location>
</feature>
<comment type="subcellular location">
    <subcellularLocation>
        <location evidence="1">Membrane</location>
    </subcellularLocation>
</comment>
<dbReference type="PROSITE" id="PS50125">
    <property type="entry name" value="GUANYLATE_CYCLASE_2"/>
    <property type="match status" value="1"/>
</dbReference>
<keyword evidence="2 8" id="KW-0812">Transmembrane</keyword>
<dbReference type="GO" id="GO:0004383">
    <property type="term" value="F:guanylate cyclase activity"/>
    <property type="evidence" value="ECO:0007669"/>
    <property type="project" value="TreeGrafter"/>
</dbReference>
<protein>
    <recommendedName>
        <fullName evidence="13">Guanylate cyclase domain-containing protein</fullName>
    </recommendedName>
</protein>
<dbReference type="PANTHER" id="PTHR11920">
    <property type="entry name" value="GUANYLYL CYCLASE"/>
    <property type="match status" value="1"/>
</dbReference>
<dbReference type="GO" id="GO:0035556">
    <property type="term" value="P:intracellular signal transduction"/>
    <property type="evidence" value="ECO:0007669"/>
    <property type="project" value="InterPro"/>
</dbReference>
<dbReference type="InterPro" id="IPR001054">
    <property type="entry name" value="A/G_cyclase"/>
</dbReference>
<feature type="compositionally biased region" description="Pro residues" evidence="7">
    <location>
        <begin position="570"/>
        <end position="579"/>
    </location>
</feature>
<dbReference type="InterPro" id="IPR006189">
    <property type="entry name" value="CHASE_dom"/>
</dbReference>
<gene>
    <name evidence="11" type="ORF">GPECTOR_7g1155</name>
</gene>
<dbReference type="CDD" id="cd07302">
    <property type="entry name" value="CHD"/>
    <property type="match status" value="1"/>
</dbReference>
<dbReference type="PANTHER" id="PTHR11920:SF335">
    <property type="entry name" value="GUANYLATE CYCLASE"/>
    <property type="match status" value="1"/>
</dbReference>
<evidence type="ECO:0000313" key="11">
    <source>
        <dbReference type="EMBL" id="KXZ53261.1"/>
    </source>
</evidence>
<feature type="compositionally biased region" description="Pro residues" evidence="7">
    <location>
        <begin position="121"/>
        <end position="132"/>
    </location>
</feature>
<feature type="region of interest" description="Disordered" evidence="7">
    <location>
        <begin position="100"/>
        <end position="144"/>
    </location>
</feature>
<evidence type="ECO:0000256" key="2">
    <source>
        <dbReference type="ARBA" id="ARBA00022692"/>
    </source>
</evidence>
<dbReference type="EMBL" id="LSYV01000008">
    <property type="protein sequence ID" value="KXZ53261.1"/>
    <property type="molecule type" value="Genomic_DNA"/>
</dbReference>
<evidence type="ECO:0000256" key="5">
    <source>
        <dbReference type="ARBA" id="ARBA00023136"/>
    </source>
</evidence>
<keyword evidence="12" id="KW-1185">Reference proteome</keyword>
<feature type="region of interest" description="Disordered" evidence="7">
    <location>
        <begin position="33"/>
        <end position="69"/>
    </location>
</feature>
<evidence type="ECO:0000256" key="4">
    <source>
        <dbReference type="ARBA" id="ARBA00022989"/>
    </source>
</evidence>
<evidence type="ECO:0000256" key="1">
    <source>
        <dbReference type="ARBA" id="ARBA00004370"/>
    </source>
</evidence>
<dbReference type="GO" id="GO:0001653">
    <property type="term" value="F:peptide receptor activity"/>
    <property type="evidence" value="ECO:0007669"/>
    <property type="project" value="TreeGrafter"/>
</dbReference>
<feature type="compositionally biased region" description="Low complexity" evidence="7">
    <location>
        <begin position="625"/>
        <end position="641"/>
    </location>
</feature>
<evidence type="ECO:0000259" key="10">
    <source>
        <dbReference type="PROSITE" id="PS50839"/>
    </source>
</evidence>
<dbReference type="GO" id="GO:0007168">
    <property type="term" value="P:receptor guanylyl cyclase signaling pathway"/>
    <property type="evidence" value="ECO:0007669"/>
    <property type="project" value="TreeGrafter"/>
</dbReference>
<dbReference type="SUPFAM" id="SSF55073">
    <property type="entry name" value="Nucleotide cyclase"/>
    <property type="match status" value="1"/>
</dbReference>
<keyword evidence="4 8" id="KW-1133">Transmembrane helix</keyword>
<dbReference type="OrthoDB" id="1890790at2759"/>
<sequence>MVLCVAGLSGGLRTVRAETPVSLAMELGMAVEGADPEPWDSGGGVPEEGGGIGEEGSGDDDDEEREVDGKATDEVLPLRHAHWAANANGLQQTAALRLPSPVQQQQHAMQPPFPALQQSLPGPPPGQPPSTRPAPNLSLPNAHHHNHNAQMSIQSVGSTLVSLRDHQSQHQQQAVAAARTQAARGPNGFMRRLTGSVDDVSSIRQQGSGLDTGSPVAKWARELTTKMRLKGKVFQGIARRKPWLVTVPLVLCLLLCGLGVFGVMYASDQYVSNQKDEKQLVYQIQLLPGAALRYVYPPVSGELARLLIGRDMLQVPQYRNDTLYQIRQRDKRLLLGPYNLLEGFQGMFATYPIFLPASGPLYDWGCGRQPYECPPGVCWIPDEGMKLWGLAMGILSLDNMQVIGKLQRGDQTVVEEFMEPVTILFSDIVSYTEVASQLKALQVVRLLNELYTRFDSLCDKHGVYKAFMCVAGCPTREDPIKAAVRMAGMAQDMIAMVDKFTTRVGNDEMRVKIRIGLHSGDTVNTASRMETNSQPMCIHISAATASLLRMAGAAVMLPVRRPQASAAPPATRPPAPPSPLNFSRASVGHSQQQQQSSTSETAHLSPATLSLLLEHDQHASGELWQGGQQQPQQAAGQEQGRGTTGGRPGCTELWRLAARGSETLVPPLTLFGRGRIMIKV</sequence>
<dbReference type="InterPro" id="IPR050401">
    <property type="entry name" value="Cyclic_nucleotide_synthase"/>
</dbReference>
<name>A0A150GTV9_GONPE</name>
<dbReference type="GO" id="GO:0005886">
    <property type="term" value="C:plasma membrane"/>
    <property type="evidence" value="ECO:0007669"/>
    <property type="project" value="TreeGrafter"/>
</dbReference>
<dbReference type="Pfam" id="PF00211">
    <property type="entry name" value="Guanylate_cyc"/>
    <property type="match status" value="1"/>
</dbReference>
<evidence type="ECO:0000313" key="12">
    <source>
        <dbReference type="Proteomes" id="UP000075714"/>
    </source>
</evidence>
<feature type="compositionally biased region" description="Gly residues" evidence="7">
    <location>
        <begin position="41"/>
        <end position="55"/>
    </location>
</feature>
<evidence type="ECO:0000256" key="7">
    <source>
        <dbReference type="SAM" id="MobiDB-lite"/>
    </source>
</evidence>
<evidence type="ECO:0008006" key="13">
    <source>
        <dbReference type="Google" id="ProtNLM"/>
    </source>
</evidence>
<keyword evidence="6" id="KW-0456">Lyase</keyword>
<dbReference type="SMART" id="SM00044">
    <property type="entry name" value="CYCc"/>
    <property type="match status" value="1"/>
</dbReference>
<dbReference type="PROSITE" id="PS50839">
    <property type="entry name" value="CHASE"/>
    <property type="match status" value="1"/>
</dbReference>
<dbReference type="Gene3D" id="3.30.70.1230">
    <property type="entry name" value="Nucleotide cyclase"/>
    <property type="match status" value="1"/>
</dbReference>
<feature type="compositionally biased region" description="Low complexity" evidence="7">
    <location>
        <begin position="171"/>
        <end position="183"/>
    </location>
</feature>
<evidence type="ECO:0000256" key="6">
    <source>
        <dbReference type="ARBA" id="ARBA00023239"/>
    </source>
</evidence>
<dbReference type="GO" id="GO:0000166">
    <property type="term" value="F:nucleotide binding"/>
    <property type="evidence" value="ECO:0007669"/>
    <property type="project" value="UniProtKB-KW"/>
</dbReference>
<feature type="region of interest" description="Disordered" evidence="7">
    <location>
        <begin position="623"/>
        <end position="650"/>
    </location>
</feature>